<feature type="transmembrane region" description="Helical" evidence="2">
    <location>
        <begin position="257"/>
        <end position="278"/>
    </location>
</feature>
<feature type="transmembrane region" description="Helical" evidence="2">
    <location>
        <begin position="290"/>
        <end position="311"/>
    </location>
</feature>
<protein>
    <recommendedName>
        <fullName evidence="3">DUF6534 domain-containing protein</fullName>
    </recommendedName>
</protein>
<evidence type="ECO:0000256" key="2">
    <source>
        <dbReference type="SAM" id="Phobius"/>
    </source>
</evidence>
<name>A0A8H5B8P6_9AGAR</name>
<dbReference type="PANTHER" id="PTHR40465">
    <property type="entry name" value="CHROMOSOME 1, WHOLE GENOME SHOTGUN SEQUENCE"/>
    <property type="match status" value="1"/>
</dbReference>
<feature type="region of interest" description="Disordered" evidence="1">
    <location>
        <begin position="561"/>
        <end position="591"/>
    </location>
</feature>
<evidence type="ECO:0000259" key="3">
    <source>
        <dbReference type="Pfam" id="PF20152"/>
    </source>
</evidence>
<dbReference type="PANTHER" id="PTHR40465:SF1">
    <property type="entry name" value="DUF6534 DOMAIN-CONTAINING PROTEIN"/>
    <property type="match status" value="1"/>
</dbReference>
<dbReference type="InterPro" id="IPR045339">
    <property type="entry name" value="DUF6534"/>
</dbReference>
<feature type="transmembrane region" description="Helical" evidence="2">
    <location>
        <begin position="183"/>
        <end position="204"/>
    </location>
</feature>
<evidence type="ECO:0000313" key="4">
    <source>
        <dbReference type="EMBL" id="KAF5317948.1"/>
    </source>
</evidence>
<feature type="transmembrane region" description="Helical" evidence="2">
    <location>
        <begin position="331"/>
        <end position="349"/>
    </location>
</feature>
<feature type="transmembrane region" description="Helical" evidence="2">
    <location>
        <begin position="110"/>
        <end position="130"/>
    </location>
</feature>
<keyword evidence="2" id="KW-1133">Transmembrane helix</keyword>
<keyword evidence="2" id="KW-0472">Membrane</keyword>
<evidence type="ECO:0000313" key="5">
    <source>
        <dbReference type="Proteomes" id="UP000567179"/>
    </source>
</evidence>
<gene>
    <name evidence="4" type="ORF">D9619_012057</name>
</gene>
<sequence>MPSFCKSGVGKIPSLSMGNITIVVPDDVVMVTGPRIVGYILHFILFGVLSLQVYIYSSAFPNDVLINKVFVYAAYLLEVTQSIMMSYTAFQVFAIGYGHGSGYDQVGITWFSIPLISGLVGFLAQAFYAYRLSILSRSWVVASVVLALATIHLGGAIATAMIFKEAGLFSKLFGRNYLITAGIWNGGGALCDLIICISMAYYLAPELHLLCIATEKYDLAVFYPKLAPYFCLVMATNGNGTVVEIPDDFVLMIGPRLIGHILHFTLFGVLSLQVYIYAIGLPKDSLFNKICVTYVYLLATAQTGMMAQMAYRVFATGYGQPSYYNSIGPTWFSIPLVSGLVTFAVQLFYARRLLLLSRSKVVAGLIVALSTVQLAGAIATAVVFKQAGYFSTLFDTKFHLVLTAGIWNGGGALCDVLIVGATTHYLLSLHSGQFKSTQLVVNKLIRLAIETGMLTAIVAIMNFIFCLLPSRPSFSEATSEILAAVYANSMMLVLNTRIRAVPTDVEEPHVPAPKWINRHSILAQGNGAIVNKHPTMRNLDGIKITTEEIVFTSVGEIRSVANKDDHDTDSEISEISSRLSDPQRPSSYMRA</sequence>
<feature type="transmembrane region" description="Helical" evidence="2">
    <location>
        <begin position="447"/>
        <end position="465"/>
    </location>
</feature>
<reference evidence="4 5" key="1">
    <citation type="journal article" date="2020" name="ISME J.">
        <title>Uncovering the hidden diversity of litter-decomposition mechanisms in mushroom-forming fungi.</title>
        <authorList>
            <person name="Floudas D."/>
            <person name="Bentzer J."/>
            <person name="Ahren D."/>
            <person name="Johansson T."/>
            <person name="Persson P."/>
            <person name="Tunlid A."/>
        </authorList>
    </citation>
    <scope>NUCLEOTIDE SEQUENCE [LARGE SCALE GENOMIC DNA]</scope>
    <source>
        <strain evidence="4 5">CBS 101986</strain>
    </source>
</reference>
<keyword evidence="2" id="KW-0812">Transmembrane</keyword>
<dbReference type="Proteomes" id="UP000567179">
    <property type="component" value="Unassembled WGS sequence"/>
</dbReference>
<evidence type="ECO:0000256" key="1">
    <source>
        <dbReference type="SAM" id="MobiDB-lite"/>
    </source>
</evidence>
<dbReference type="EMBL" id="JAACJJ010000031">
    <property type="protein sequence ID" value="KAF5317948.1"/>
    <property type="molecule type" value="Genomic_DNA"/>
</dbReference>
<feature type="transmembrane region" description="Helical" evidence="2">
    <location>
        <begin position="216"/>
        <end position="237"/>
    </location>
</feature>
<feature type="domain" description="DUF6534" evidence="3">
    <location>
        <begin position="412"/>
        <end position="497"/>
    </location>
</feature>
<feature type="transmembrane region" description="Helical" evidence="2">
    <location>
        <begin position="361"/>
        <end position="384"/>
    </location>
</feature>
<dbReference type="AlphaFoldDB" id="A0A8H5B8P6"/>
<feature type="transmembrane region" description="Helical" evidence="2">
    <location>
        <begin position="36"/>
        <end position="57"/>
    </location>
</feature>
<accession>A0A8H5B8P6</accession>
<keyword evidence="5" id="KW-1185">Reference proteome</keyword>
<feature type="transmembrane region" description="Helical" evidence="2">
    <location>
        <begin position="139"/>
        <end position="163"/>
    </location>
</feature>
<dbReference type="Pfam" id="PF20152">
    <property type="entry name" value="DUF6534"/>
    <property type="match status" value="1"/>
</dbReference>
<proteinExistence type="predicted"/>
<feature type="transmembrane region" description="Helical" evidence="2">
    <location>
        <begin position="69"/>
        <end position="90"/>
    </location>
</feature>
<organism evidence="4 5">
    <name type="scientific">Psilocybe cf. subviscida</name>
    <dbReference type="NCBI Taxonomy" id="2480587"/>
    <lineage>
        <taxon>Eukaryota</taxon>
        <taxon>Fungi</taxon>
        <taxon>Dikarya</taxon>
        <taxon>Basidiomycota</taxon>
        <taxon>Agaricomycotina</taxon>
        <taxon>Agaricomycetes</taxon>
        <taxon>Agaricomycetidae</taxon>
        <taxon>Agaricales</taxon>
        <taxon>Agaricineae</taxon>
        <taxon>Strophariaceae</taxon>
        <taxon>Psilocybe</taxon>
    </lineage>
</organism>
<feature type="transmembrane region" description="Helical" evidence="2">
    <location>
        <begin position="404"/>
        <end position="427"/>
    </location>
</feature>
<comment type="caution">
    <text evidence="4">The sequence shown here is derived from an EMBL/GenBank/DDBJ whole genome shotgun (WGS) entry which is preliminary data.</text>
</comment>
<feature type="compositionally biased region" description="Polar residues" evidence="1">
    <location>
        <begin position="573"/>
        <end position="591"/>
    </location>
</feature>
<dbReference type="OrthoDB" id="3223377at2759"/>